<evidence type="ECO:0000256" key="6">
    <source>
        <dbReference type="ARBA" id="ARBA00022801"/>
    </source>
</evidence>
<comment type="similarity">
    <text evidence="3 8">Belongs to the peptidase S26 family.</text>
</comment>
<gene>
    <name evidence="11" type="primary">lepB</name>
    <name evidence="11" type="ORF">H0194_01630</name>
</gene>
<keyword evidence="6 8" id="KW-0378">Hydrolase</keyword>
<dbReference type="PANTHER" id="PTHR43390:SF1">
    <property type="entry name" value="CHLOROPLAST PROCESSING PEPTIDASE"/>
    <property type="match status" value="1"/>
</dbReference>
<keyword evidence="12" id="KW-1185">Reference proteome</keyword>
<dbReference type="Proteomes" id="UP000515743">
    <property type="component" value="Chromosome"/>
</dbReference>
<dbReference type="GO" id="GO:0006465">
    <property type="term" value="P:signal peptide processing"/>
    <property type="evidence" value="ECO:0007669"/>
    <property type="project" value="InterPro"/>
</dbReference>
<comment type="subcellular location">
    <subcellularLocation>
        <location evidence="2">Cell membrane</location>
        <topology evidence="2">Single-pass type II membrane protein</topology>
    </subcellularLocation>
    <subcellularLocation>
        <location evidence="8">Membrane</location>
        <topology evidence="8">Single-pass type II membrane protein</topology>
    </subcellularLocation>
</comment>
<protein>
    <recommendedName>
        <fullName evidence="4 8">Signal peptidase I</fullName>
        <ecNumber evidence="4 8">3.4.21.89</ecNumber>
    </recommendedName>
</protein>
<dbReference type="Pfam" id="PF10502">
    <property type="entry name" value="Peptidase_S26"/>
    <property type="match status" value="1"/>
</dbReference>
<evidence type="ECO:0000256" key="2">
    <source>
        <dbReference type="ARBA" id="ARBA00004401"/>
    </source>
</evidence>
<evidence type="ECO:0000256" key="5">
    <source>
        <dbReference type="ARBA" id="ARBA00022670"/>
    </source>
</evidence>
<dbReference type="NCBIfam" id="TIGR02227">
    <property type="entry name" value="sigpep_I_bact"/>
    <property type="match status" value="1"/>
</dbReference>
<feature type="domain" description="Peptidase S26" evidence="10">
    <location>
        <begin position="42"/>
        <end position="229"/>
    </location>
</feature>
<evidence type="ECO:0000259" key="10">
    <source>
        <dbReference type="Pfam" id="PF10502"/>
    </source>
</evidence>
<accession>A0A7G7CQB8</accession>
<evidence type="ECO:0000256" key="4">
    <source>
        <dbReference type="ARBA" id="ARBA00013208"/>
    </source>
</evidence>
<feature type="compositionally biased region" description="Low complexity" evidence="9">
    <location>
        <begin position="1"/>
        <end position="19"/>
    </location>
</feature>
<dbReference type="InterPro" id="IPR019533">
    <property type="entry name" value="Peptidase_S26"/>
</dbReference>
<dbReference type="CDD" id="cd06530">
    <property type="entry name" value="S26_SPase_I"/>
    <property type="match status" value="1"/>
</dbReference>
<evidence type="ECO:0000313" key="11">
    <source>
        <dbReference type="EMBL" id="QNE89784.1"/>
    </source>
</evidence>
<dbReference type="PROSITE" id="PS00761">
    <property type="entry name" value="SPASE_I_3"/>
    <property type="match status" value="1"/>
</dbReference>
<feature type="region of interest" description="Disordered" evidence="9">
    <location>
        <begin position="1"/>
        <end position="24"/>
    </location>
</feature>
<sequence length="239" mass="25353">MSAARWSSCSTRSTTSAPSKTTISRPSRRAMARLARSWWLLLVALAVTVAVLAAIHTFLGRAYQVPSASMEPTLIGCEGCTNDRIVVEKLSEPGVGDVVVFQAPVSWASVVAAPPLSDDPFSRGLRRIGTATGLVPGDNNVFVKRIVATGGQVVRCLPGDPAVMIDGRPEPGKAGCEGDYFGPVHVPEGRLWVMGDNRDNSLDSRAHIGDQWQGTVDADAVRGRVVGIVFPLSRIGAVH</sequence>
<dbReference type="GO" id="GO:0004252">
    <property type="term" value="F:serine-type endopeptidase activity"/>
    <property type="evidence" value="ECO:0007669"/>
    <property type="project" value="InterPro"/>
</dbReference>
<comment type="catalytic activity">
    <reaction evidence="1 8">
        <text>Cleavage of hydrophobic, N-terminal signal or leader sequences from secreted and periplasmic proteins.</text>
        <dbReference type="EC" id="3.4.21.89"/>
    </reaction>
</comment>
<dbReference type="Gene3D" id="2.10.109.10">
    <property type="entry name" value="Umud Fragment, subunit A"/>
    <property type="match status" value="1"/>
</dbReference>
<keyword evidence="8" id="KW-0472">Membrane</keyword>
<dbReference type="GO" id="GO:0009003">
    <property type="term" value="F:signal peptidase activity"/>
    <property type="evidence" value="ECO:0007669"/>
    <property type="project" value="UniProtKB-EC"/>
</dbReference>
<dbReference type="PRINTS" id="PR00727">
    <property type="entry name" value="LEADERPTASE"/>
</dbReference>
<dbReference type="InterPro" id="IPR019758">
    <property type="entry name" value="Pept_S26A_signal_pept_1_CS"/>
</dbReference>
<evidence type="ECO:0000256" key="9">
    <source>
        <dbReference type="SAM" id="MobiDB-lite"/>
    </source>
</evidence>
<evidence type="ECO:0000313" key="12">
    <source>
        <dbReference type="Proteomes" id="UP000515743"/>
    </source>
</evidence>
<keyword evidence="8" id="KW-0812">Transmembrane</keyword>
<keyword evidence="5 8" id="KW-0645">Protease</keyword>
<feature type="transmembrane region" description="Helical" evidence="8">
    <location>
        <begin position="38"/>
        <end position="59"/>
    </location>
</feature>
<evidence type="ECO:0000256" key="3">
    <source>
        <dbReference type="ARBA" id="ARBA00009370"/>
    </source>
</evidence>
<keyword evidence="8" id="KW-1133">Transmembrane helix</keyword>
<organism evidence="11 12">
    <name type="scientific">Corynebacterium incognita</name>
    <dbReference type="NCBI Taxonomy" id="2754725"/>
    <lineage>
        <taxon>Bacteria</taxon>
        <taxon>Bacillati</taxon>
        <taxon>Actinomycetota</taxon>
        <taxon>Actinomycetes</taxon>
        <taxon>Mycobacteriales</taxon>
        <taxon>Corynebacteriaceae</taxon>
        <taxon>Corynebacterium</taxon>
    </lineage>
</organism>
<dbReference type="PROSITE" id="PS00501">
    <property type="entry name" value="SPASE_I_1"/>
    <property type="match status" value="1"/>
</dbReference>
<dbReference type="InterPro" id="IPR036286">
    <property type="entry name" value="LexA/Signal_pep-like_sf"/>
</dbReference>
<dbReference type="AlphaFoldDB" id="A0A7G7CQB8"/>
<dbReference type="KEGG" id="cik:H0194_01630"/>
<dbReference type="PANTHER" id="PTHR43390">
    <property type="entry name" value="SIGNAL PEPTIDASE I"/>
    <property type="match status" value="1"/>
</dbReference>
<proteinExistence type="inferred from homology"/>
<evidence type="ECO:0000256" key="1">
    <source>
        <dbReference type="ARBA" id="ARBA00000677"/>
    </source>
</evidence>
<dbReference type="EMBL" id="CP059404">
    <property type="protein sequence ID" value="QNE89784.1"/>
    <property type="molecule type" value="Genomic_DNA"/>
</dbReference>
<dbReference type="GO" id="GO:0005886">
    <property type="term" value="C:plasma membrane"/>
    <property type="evidence" value="ECO:0007669"/>
    <property type="project" value="UniProtKB-SubCell"/>
</dbReference>
<evidence type="ECO:0000256" key="7">
    <source>
        <dbReference type="PIRSR" id="PIRSR600223-1"/>
    </source>
</evidence>
<dbReference type="SUPFAM" id="SSF51306">
    <property type="entry name" value="LexA/Signal peptidase"/>
    <property type="match status" value="1"/>
</dbReference>
<dbReference type="InterPro" id="IPR000223">
    <property type="entry name" value="Pept_S26A_signal_pept_1"/>
</dbReference>
<feature type="active site" evidence="7">
    <location>
        <position position="144"/>
    </location>
</feature>
<evidence type="ECO:0000256" key="8">
    <source>
        <dbReference type="RuleBase" id="RU362042"/>
    </source>
</evidence>
<name>A0A7G7CQB8_9CORY</name>
<reference evidence="11 12" key="1">
    <citation type="submission" date="2020-07" db="EMBL/GenBank/DDBJ databases">
        <title>Complete genome and description of Corynebacterium incognita strain Marseille-Q3630 sp. nov.</title>
        <authorList>
            <person name="Boxberger M."/>
        </authorList>
    </citation>
    <scope>NUCLEOTIDE SEQUENCE [LARGE SCALE GENOMIC DNA]</scope>
    <source>
        <strain evidence="11 12">Marseille-Q3630</strain>
    </source>
</reference>
<dbReference type="InterPro" id="IPR019756">
    <property type="entry name" value="Pept_S26A_signal_pept_1_Ser-AS"/>
</dbReference>
<dbReference type="EC" id="3.4.21.89" evidence="4 8"/>
<feature type="active site" evidence="7">
    <location>
        <position position="69"/>
    </location>
</feature>